<evidence type="ECO:0000259" key="5">
    <source>
        <dbReference type="PROSITE" id="PS50975"/>
    </source>
</evidence>
<protein>
    <submittedName>
        <fullName evidence="6">Biotin carboxylase</fullName>
    </submittedName>
</protein>
<dbReference type="InterPro" id="IPR011761">
    <property type="entry name" value="ATP-grasp"/>
</dbReference>
<dbReference type="Gene3D" id="3.30.470.20">
    <property type="entry name" value="ATP-grasp fold, B domain"/>
    <property type="match status" value="1"/>
</dbReference>
<gene>
    <name evidence="6" type="ORF">F4553_000561</name>
</gene>
<dbReference type="PANTHER" id="PTHR43585:SF2">
    <property type="entry name" value="ATP-GRASP ENZYME FSQD"/>
    <property type="match status" value="1"/>
</dbReference>
<evidence type="ECO:0000256" key="3">
    <source>
        <dbReference type="ARBA" id="ARBA00022840"/>
    </source>
</evidence>
<dbReference type="AlphaFoldDB" id="A0A841BK96"/>
<name>A0A841BK96_9ACTN</name>
<dbReference type="InterPro" id="IPR003806">
    <property type="entry name" value="ATP-grasp_PylC-type"/>
</dbReference>
<dbReference type="GO" id="GO:0016874">
    <property type="term" value="F:ligase activity"/>
    <property type="evidence" value="ECO:0007669"/>
    <property type="project" value="UniProtKB-KW"/>
</dbReference>
<keyword evidence="7" id="KW-1185">Reference proteome</keyword>
<evidence type="ECO:0000256" key="1">
    <source>
        <dbReference type="ARBA" id="ARBA00022598"/>
    </source>
</evidence>
<dbReference type="Gene3D" id="3.30.1490.20">
    <property type="entry name" value="ATP-grasp fold, A domain"/>
    <property type="match status" value="1"/>
</dbReference>
<organism evidence="6 7">
    <name type="scientific">Allocatelliglobosispora scoriae</name>
    <dbReference type="NCBI Taxonomy" id="643052"/>
    <lineage>
        <taxon>Bacteria</taxon>
        <taxon>Bacillati</taxon>
        <taxon>Actinomycetota</taxon>
        <taxon>Actinomycetes</taxon>
        <taxon>Micromonosporales</taxon>
        <taxon>Micromonosporaceae</taxon>
        <taxon>Allocatelliglobosispora</taxon>
    </lineage>
</organism>
<dbReference type="RefSeq" id="WP_184831613.1">
    <property type="nucleotide sequence ID" value="NZ_JACHMN010000001.1"/>
</dbReference>
<dbReference type="Pfam" id="PF02655">
    <property type="entry name" value="ATP-grasp_3"/>
    <property type="match status" value="1"/>
</dbReference>
<dbReference type="InterPro" id="IPR013815">
    <property type="entry name" value="ATP_grasp_subdomain_1"/>
</dbReference>
<proteinExistence type="predicted"/>
<evidence type="ECO:0000256" key="2">
    <source>
        <dbReference type="ARBA" id="ARBA00022741"/>
    </source>
</evidence>
<dbReference type="PROSITE" id="PS50975">
    <property type="entry name" value="ATP_GRASP"/>
    <property type="match status" value="1"/>
</dbReference>
<dbReference type="Pfam" id="PF18603">
    <property type="entry name" value="LAL_C2"/>
    <property type="match status" value="1"/>
</dbReference>
<dbReference type="Proteomes" id="UP000587527">
    <property type="component" value="Unassembled WGS sequence"/>
</dbReference>
<dbReference type="InterPro" id="IPR041472">
    <property type="entry name" value="BL00235/CARNS1_N"/>
</dbReference>
<dbReference type="Gene3D" id="3.40.50.20">
    <property type="match status" value="1"/>
</dbReference>
<sequence length="392" mass="41650">MPVRVVVLGGRANILEGTHGLGLDTVLIHREGGYEPRAAQLTERIVHADLGDYALLEKIVRDLHAERPFARVLSLTEDCLVPAAQLNEALGLGGNSVASVRLLKDKVAMRGHLAERGISPVRWRVVDGLDATVRFLGEVGDRIIIKPVDGAGSESVFPIAGEQEARAAWELLGERPMLAEEFLRGTELSVETFSHAGRHVVITSTDKVLSPGLVEIGHTIPSRVDLDGTGIADLVHRFLDAVGIVEGPAHTEVILGPAGPRIVESHNRIGGGSLRELIQLAYGIDLARWAASVPLGLEPGPAEPPAMRHGAAVRFLTARPGIIQRFDGVAEAAADSDITVHLTAKPGDRATPLRSSHDRTIGFVIGRGVDAADAAARCEAARDRIDVVTAAD</sequence>
<dbReference type="InterPro" id="IPR040570">
    <property type="entry name" value="LAL_C2"/>
</dbReference>
<keyword evidence="3 4" id="KW-0067">ATP-binding</keyword>
<evidence type="ECO:0000313" key="6">
    <source>
        <dbReference type="EMBL" id="MBB5867182.1"/>
    </source>
</evidence>
<dbReference type="SUPFAM" id="SSF56059">
    <property type="entry name" value="Glutathione synthetase ATP-binding domain-like"/>
    <property type="match status" value="1"/>
</dbReference>
<dbReference type="Pfam" id="PF18130">
    <property type="entry name" value="ATPgrasp_N"/>
    <property type="match status" value="1"/>
</dbReference>
<dbReference type="GO" id="GO:0005524">
    <property type="term" value="F:ATP binding"/>
    <property type="evidence" value="ECO:0007669"/>
    <property type="project" value="UniProtKB-UniRule"/>
</dbReference>
<dbReference type="PANTHER" id="PTHR43585">
    <property type="entry name" value="FUMIPYRROLE BIOSYNTHESIS PROTEIN C"/>
    <property type="match status" value="1"/>
</dbReference>
<accession>A0A841BK96</accession>
<feature type="domain" description="ATP-grasp" evidence="5">
    <location>
        <begin position="110"/>
        <end position="295"/>
    </location>
</feature>
<dbReference type="InterPro" id="IPR052032">
    <property type="entry name" value="ATP-dep_AA_Ligase"/>
</dbReference>
<keyword evidence="2 4" id="KW-0547">Nucleotide-binding</keyword>
<reference evidence="6 7" key="1">
    <citation type="submission" date="2020-08" db="EMBL/GenBank/DDBJ databases">
        <title>Sequencing the genomes of 1000 actinobacteria strains.</title>
        <authorList>
            <person name="Klenk H.-P."/>
        </authorList>
    </citation>
    <scope>NUCLEOTIDE SEQUENCE [LARGE SCALE GENOMIC DNA]</scope>
    <source>
        <strain evidence="6 7">DSM 45362</strain>
    </source>
</reference>
<evidence type="ECO:0000313" key="7">
    <source>
        <dbReference type="Proteomes" id="UP000587527"/>
    </source>
</evidence>
<keyword evidence="1" id="KW-0436">Ligase</keyword>
<evidence type="ECO:0000256" key="4">
    <source>
        <dbReference type="PROSITE-ProRule" id="PRU00409"/>
    </source>
</evidence>
<dbReference type="EMBL" id="JACHMN010000001">
    <property type="protein sequence ID" value="MBB5867182.1"/>
    <property type="molecule type" value="Genomic_DNA"/>
</dbReference>
<dbReference type="GO" id="GO:0046872">
    <property type="term" value="F:metal ion binding"/>
    <property type="evidence" value="ECO:0007669"/>
    <property type="project" value="InterPro"/>
</dbReference>
<comment type="caution">
    <text evidence="6">The sequence shown here is derived from an EMBL/GenBank/DDBJ whole genome shotgun (WGS) entry which is preliminary data.</text>
</comment>